<reference evidence="10" key="1">
    <citation type="journal article" date="2019" name="Int. J. Syst. Evol. Microbiol.">
        <title>The Global Catalogue of Microorganisms (GCM) 10K type strain sequencing project: providing services to taxonomists for standard genome sequencing and annotation.</title>
        <authorList>
            <consortium name="The Broad Institute Genomics Platform"/>
            <consortium name="The Broad Institute Genome Sequencing Center for Infectious Disease"/>
            <person name="Wu L."/>
            <person name="Ma J."/>
        </authorList>
    </citation>
    <scope>NUCLEOTIDE SEQUENCE [LARGE SCALE GENOMIC DNA]</scope>
    <source>
        <strain evidence="10">CGMCC 4.7426</strain>
    </source>
</reference>
<dbReference type="Pfam" id="PF23750">
    <property type="entry name" value="RsgI_M"/>
    <property type="match status" value="1"/>
</dbReference>
<protein>
    <recommendedName>
        <fullName evidence="8">RsgI N-terminal anti-sigma domain-containing protein</fullName>
    </recommendedName>
</protein>
<feature type="compositionally biased region" description="Basic and acidic residues" evidence="6">
    <location>
        <begin position="320"/>
        <end position="388"/>
    </location>
</feature>
<keyword evidence="4 7" id="KW-1133">Transmembrane helix</keyword>
<evidence type="ECO:0000256" key="5">
    <source>
        <dbReference type="ARBA" id="ARBA00023136"/>
    </source>
</evidence>
<comment type="caution">
    <text evidence="9">The sequence shown here is derived from an EMBL/GenBank/DDBJ whole genome shotgun (WGS) entry which is preliminary data.</text>
</comment>
<evidence type="ECO:0000313" key="9">
    <source>
        <dbReference type="EMBL" id="MFC4559109.1"/>
    </source>
</evidence>
<dbReference type="InterPro" id="IPR055431">
    <property type="entry name" value="RsgI_M"/>
</dbReference>
<dbReference type="Pfam" id="PF12791">
    <property type="entry name" value="RsgI_N"/>
    <property type="match status" value="1"/>
</dbReference>
<dbReference type="RefSeq" id="WP_390296627.1">
    <property type="nucleotide sequence ID" value="NZ_JBHSFU010000007.1"/>
</dbReference>
<dbReference type="InterPro" id="IPR024449">
    <property type="entry name" value="Anti-sigma_RsgI_N"/>
</dbReference>
<name>A0ABV9DJW2_9BACI</name>
<comment type="subcellular location">
    <subcellularLocation>
        <location evidence="1">Cell membrane</location>
        <topology evidence="1">Single-pass membrane protein</topology>
    </subcellularLocation>
</comment>
<feature type="domain" description="RsgI N-terminal anti-sigma" evidence="8">
    <location>
        <begin position="2"/>
        <end position="49"/>
    </location>
</feature>
<evidence type="ECO:0000256" key="7">
    <source>
        <dbReference type="SAM" id="Phobius"/>
    </source>
</evidence>
<keyword evidence="10" id="KW-1185">Reference proteome</keyword>
<feature type="compositionally biased region" description="Basic and acidic residues" evidence="6">
    <location>
        <begin position="273"/>
        <end position="284"/>
    </location>
</feature>
<proteinExistence type="predicted"/>
<feature type="transmembrane region" description="Helical" evidence="7">
    <location>
        <begin position="63"/>
        <end position="81"/>
    </location>
</feature>
<evidence type="ECO:0000259" key="8">
    <source>
        <dbReference type="PROSITE" id="PS51849"/>
    </source>
</evidence>
<feature type="region of interest" description="Disordered" evidence="6">
    <location>
        <begin position="256"/>
        <end position="388"/>
    </location>
</feature>
<feature type="compositionally biased region" description="Acidic residues" evidence="6">
    <location>
        <begin position="256"/>
        <end position="265"/>
    </location>
</feature>
<gene>
    <name evidence="9" type="ORF">ACFO3D_13000</name>
</gene>
<evidence type="ECO:0000256" key="3">
    <source>
        <dbReference type="ARBA" id="ARBA00022692"/>
    </source>
</evidence>
<evidence type="ECO:0000313" key="10">
    <source>
        <dbReference type="Proteomes" id="UP001595989"/>
    </source>
</evidence>
<dbReference type="PROSITE" id="PS51849">
    <property type="entry name" value="RSGI_N"/>
    <property type="match status" value="1"/>
</dbReference>
<accession>A0ABV9DJW2</accession>
<sequence>MKKGILMETNRRYSIMMRSDGVFERTKPVQGVSIGEEVRYQPLPEKRGFALLSGKTVGAPYRITAMACMLLLLVMPFYFVLQTDSTYAYVNIDINPSIELEIDEDLEVTSVNPLNEDGQVIADKLEGYKGDKLNLVIDYIVTESEKLGLLSNGKNMLVGVSYLSDQTDVSVLSTVDDYFMTNNQDWNIATFNVPKEIREQAHKNKQSMNKIMAAGYAESGKEIETQVAESGDVNEQEKAIINSFFNAGEPEITVTESEEVIEEQDTGSGQSAEEEKQPDEKAETVEETATNMHPSELKEKNGTIHSEGKNEKSNGNPHKNKTEKPGKNVERDNEPNGKAKGYYKNEDKHGHNRKDKQDKNPNPNSHEKNKHDKKPNKNADENAKNKGN</sequence>
<evidence type="ECO:0000256" key="2">
    <source>
        <dbReference type="ARBA" id="ARBA00022475"/>
    </source>
</evidence>
<feature type="compositionally biased region" description="Basic and acidic residues" evidence="6">
    <location>
        <begin position="295"/>
        <end position="312"/>
    </location>
</feature>
<dbReference type="Proteomes" id="UP001595989">
    <property type="component" value="Unassembled WGS sequence"/>
</dbReference>
<evidence type="ECO:0000256" key="1">
    <source>
        <dbReference type="ARBA" id="ARBA00004162"/>
    </source>
</evidence>
<keyword evidence="2" id="KW-1003">Cell membrane</keyword>
<organism evidence="9 10">
    <name type="scientific">Virgibacillus kekensis</name>
    <dbReference type="NCBI Taxonomy" id="202261"/>
    <lineage>
        <taxon>Bacteria</taxon>
        <taxon>Bacillati</taxon>
        <taxon>Bacillota</taxon>
        <taxon>Bacilli</taxon>
        <taxon>Bacillales</taxon>
        <taxon>Bacillaceae</taxon>
        <taxon>Virgibacillus</taxon>
    </lineage>
</organism>
<evidence type="ECO:0000256" key="6">
    <source>
        <dbReference type="SAM" id="MobiDB-lite"/>
    </source>
</evidence>
<evidence type="ECO:0000256" key="4">
    <source>
        <dbReference type="ARBA" id="ARBA00022989"/>
    </source>
</evidence>
<keyword evidence="3 7" id="KW-0812">Transmembrane</keyword>
<keyword evidence="5 7" id="KW-0472">Membrane</keyword>
<dbReference type="EMBL" id="JBHSFU010000007">
    <property type="protein sequence ID" value="MFC4559109.1"/>
    <property type="molecule type" value="Genomic_DNA"/>
</dbReference>